<gene>
    <name evidence="2" type="ORF">PZE19_18940</name>
</gene>
<evidence type="ECO:0000313" key="2">
    <source>
        <dbReference type="EMBL" id="MDG3005867.1"/>
    </source>
</evidence>
<feature type="region of interest" description="Disordered" evidence="1">
    <location>
        <begin position="1"/>
        <end position="21"/>
    </location>
</feature>
<keyword evidence="3" id="KW-1185">Reference proteome</keyword>
<dbReference type="RefSeq" id="WP_277862193.1">
    <property type="nucleotide sequence ID" value="NZ_JARRAG010000002.1"/>
</dbReference>
<organism evidence="2 3">
    <name type="scientific">Paludisphaera mucosa</name>
    <dbReference type="NCBI Taxonomy" id="3030827"/>
    <lineage>
        <taxon>Bacteria</taxon>
        <taxon>Pseudomonadati</taxon>
        <taxon>Planctomycetota</taxon>
        <taxon>Planctomycetia</taxon>
        <taxon>Isosphaerales</taxon>
        <taxon>Isosphaeraceae</taxon>
        <taxon>Paludisphaera</taxon>
    </lineage>
</organism>
<evidence type="ECO:0008006" key="4">
    <source>
        <dbReference type="Google" id="ProtNLM"/>
    </source>
</evidence>
<evidence type="ECO:0000256" key="1">
    <source>
        <dbReference type="SAM" id="MobiDB-lite"/>
    </source>
</evidence>
<sequence>MSQSSKIPKRTKKNDGTSDRRMVRAELLGQHSHTTVCRAQVHIYSRAGKYIARGRYRGTAYGETLGGDLPQAASRLRRLLTEIEEGTFVPPRAARKRPLRGGPVPRLDFRQLCDVYLAEVRRLPGKRTAGTYLSRLSPTLWFADARAARRR</sequence>
<dbReference type="Proteomes" id="UP001216907">
    <property type="component" value="Unassembled WGS sequence"/>
</dbReference>
<dbReference type="EMBL" id="JARRAG010000002">
    <property type="protein sequence ID" value="MDG3005867.1"/>
    <property type="molecule type" value="Genomic_DNA"/>
</dbReference>
<evidence type="ECO:0000313" key="3">
    <source>
        <dbReference type="Proteomes" id="UP001216907"/>
    </source>
</evidence>
<comment type="caution">
    <text evidence="2">The sequence shown here is derived from an EMBL/GenBank/DDBJ whole genome shotgun (WGS) entry which is preliminary data.</text>
</comment>
<accession>A0ABT6FEA7</accession>
<name>A0ABT6FEA7_9BACT</name>
<protein>
    <recommendedName>
        <fullName evidence="4">Core-binding (CB) domain-containing protein</fullName>
    </recommendedName>
</protein>
<proteinExistence type="predicted"/>
<reference evidence="2 3" key="1">
    <citation type="submission" date="2023-03" db="EMBL/GenBank/DDBJ databases">
        <title>Paludisphaera mucosa sp. nov. a novel planctomycete from northern fen.</title>
        <authorList>
            <person name="Ivanova A."/>
        </authorList>
    </citation>
    <scope>NUCLEOTIDE SEQUENCE [LARGE SCALE GENOMIC DNA]</scope>
    <source>
        <strain evidence="2 3">Pla2</strain>
    </source>
</reference>